<dbReference type="Pfam" id="PF00126">
    <property type="entry name" value="HTH_1"/>
    <property type="match status" value="1"/>
</dbReference>
<feature type="domain" description="HTH lysR-type" evidence="5">
    <location>
        <begin position="1"/>
        <end position="61"/>
    </location>
</feature>
<dbReference type="InterPro" id="IPR005119">
    <property type="entry name" value="LysR_subst-bd"/>
</dbReference>
<dbReference type="PROSITE" id="PS50931">
    <property type="entry name" value="HTH_LYSR"/>
    <property type="match status" value="1"/>
</dbReference>
<dbReference type="CDD" id="cd08474">
    <property type="entry name" value="PBP2_CrgA_like_5"/>
    <property type="match status" value="1"/>
</dbReference>
<keyword evidence="2" id="KW-0805">Transcription regulation</keyword>
<evidence type="ECO:0000256" key="3">
    <source>
        <dbReference type="ARBA" id="ARBA00023125"/>
    </source>
</evidence>
<keyword evidence="4" id="KW-0804">Transcription</keyword>
<evidence type="ECO:0000256" key="2">
    <source>
        <dbReference type="ARBA" id="ARBA00023015"/>
    </source>
</evidence>
<dbReference type="EMBL" id="PQFZ01000012">
    <property type="protein sequence ID" value="POR49230.1"/>
    <property type="molecule type" value="Genomic_DNA"/>
</dbReference>
<dbReference type="PANTHER" id="PTHR30537">
    <property type="entry name" value="HTH-TYPE TRANSCRIPTIONAL REGULATOR"/>
    <property type="match status" value="1"/>
</dbReference>
<dbReference type="RefSeq" id="WP_103719707.1">
    <property type="nucleotide sequence ID" value="NZ_PQFZ01000012.1"/>
</dbReference>
<keyword evidence="7" id="KW-1185">Reference proteome</keyword>
<comment type="caution">
    <text evidence="6">The sequence shown here is derived from an EMBL/GenBank/DDBJ whole genome shotgun (WGS) entry which is preliminary data.</text>
</comment>
<dbReference type="GO" id="GO:0043565">
    <property type="term" value="F:sequence-specific DNA binding"/>
    <property type="evidence" value="ECO:0007669"/>
    <property type="project" value="TreeGrafter"/>
</dbReference>
<dbReference type="GO" id="GO:0006351">
    <property type="term" value="P:DNA-templated transcription"/>
    <property type="evidence" value="ECO:0007669"/>
    <property type="project" value="TreeGrafter"/>
</dbReference>
<evidence type="ECO:0000259" key="5">
    <source>
        <dbReference type="PROSITE" id="PS50931"/>
    </source>
</evidence>
<dbReference type="Proteomes" id="UP000236919">
    <property type="component" value="Unassembled WGS sequence"/>
</dbReference>
<dbReference type="InterPro" id="IPR036390">
    <property type="entry name" value="WH_DNA-bd_sf"/>
</dbReference>
<dbReference type="PANTHER" id="PTHR30537:SF1">
    <property type="entry name" value="HTH-TYPE TRANSCRIPTIONAL REGULATOR PGRR"/>
    <property type="match status" value="1"/>
</dbReference>
<dbReference type="OrthoDB" id="9813056at2"/>
<protein>
    <submittedName>
        <fullName evidence="6">DNA-binding transcriptional LysR family regulator</fullName>
    </submittedName>
</protein>
<dbReference type="SUPFAM" id="SSF46785">
    <property type="entry name" value="Winged helix' DNA-binding domain"/>
    <property type="match status" value="1"/>
</dbReference>
<accession>A0A2S4M3G1</accession>
<dbReference type="SUPFAM" id="SSF53850">
    <property type="entry name" value="Periplasmic binding protein-like II"/>
    <property type="match status" value="1"/>
</dbReference>
<dbReference type="Gene3D" id="1.10.10.10">
    <property type="entry name" value="Winged helix-like DNA-binding domain superfamily/Winged helix DNA-binding domain"/>
    <property type="match status" value="1"/>
</dbReference>
<evidence type="ECO:0000313" key="6">
    <source>
        <dbReference type="EMBL" id="POR49230.1"/>
    </source>
</evidence>
<gene>
    <name evidence="6" type="ORF">CYD53_11253</name>
</gene>
<evidence type="ECO:0000256" key="1">
    <source>
        <dbReference type="ARBA" id="ARBA00009437"/>
    </source>
</evidence>
<dbReference type="FunFam" id="1.10.10.10:FF:000001">
    <property type="entry name" value="LysR family transcriptional regulator"/>
    <property type="match status" value="1"/>
</dbReference>
<dbReference type="InterPro" id="IPR036388">
    <property type="entry name" value="WH-like_DNA-bd_sf"/>
</dbReference>
<dbReference type="InterPro" id="IPR058163">
    <property type="entry name" value="LysR-type_TF_proteobact-type"/>
</dbReference>
<reference evidence="6 7" key="1">
    <citation type="submission" date="2018-01" db="EMBL/GenBank/DDBJ databases">
        <title>Genomic Encyclopedia of Type Strains, Phase III (KMG-III): the genomes of soil and plant-associated and newly described type strains.</title>
        <authorList>
            <person name="Whitman W."/>
        </authorList>
    </citation>
    <scope>NUCLEOTIDE SEQUENCE [LARGE SCALE GENOMIC DNA]</scope>
    <source>
        <strain evidence="6 7">1131</strain>
    </source>
</reference>
<dbReference type="Pfam" id="PF03466">
    <property type="entry name" value="LysR_substrate"/>
    <property type="match status" value="1"/>
</dbReference>
<dbReference type="GO" id="GO:0003700">
    <property type="term" value="F:DNA-binding transcription factor activity"/>
    <property type="evidence" value="ECO:0007669"/>
    <property type="project" value="InterPro"/>
</dbReference>
<name>A0A2S4M3G1_9HYPH</name>
<organism evidence="6 7">
    <name type="scientific">Bosea psychrotolerans</name>
    <dbReference type="NCBI Taxonomy" id="1871628"/>
    <lineage>
        <taxon>Bacteria</taxon>
        <taxon>Pseudomonadati</taxon>
        <taxon>Pseudomonadota</taxon>
        <taxon>Alphaproteobacteria</taxon>
        <taxon>Hyphomicrobiales</taxon>
        <taxon>Boseaceae</taxon>
        <taxon>Bosea</taxon>
    </lineage>
</organism>
<evidence type="ECO:0000313" key="7">
    <source>
        <dbReference type="Proteomes" id="UP000236919"/>
    </source>
</evidence>
<sequence length="301" mass="33023">MSRSALSDFEAVIALARHGRFRAAATELGMSPSALSHAIAAVEARLALRLFNRTTRSVSLTAAGEQLVNRISPALAEIRDAVDAANSHRETPIGTLRLNSSVGAARQIMQPIVFEYLRRYPQMKIDLVTEDKLVDIVVDGFDAGIRLVEALPRDMIAVPLGPEQRMVVVASPAYLAENPPPRSPADLLAHRCIRSRMGSGAIWRWEFERRGERVVVDVQGPLTLDETGLMLEAARAGFGLSYLGEWSVAADLASGRLLRVLDDWTPPFPGLCLYYPGRRHVPVGLRALIDLIKERRAHPPG</sequence>
<dbReference type="AlphaFoldDB" id="A0A2S4M3G1"/>
<comment type="similarity">
    <text evidence="1">Belongs to the LysR transcriptional regulatory family.</text>
</comment>
<evidence type="ECO:0000256" key="4">
    <source>
        <dbReference type="ARBA" id="ARBA00023163"/>
    </source>
</evidence>
<keyword evidence="3 6" id="KW-0238">DNA-binding</keyword>
<dbReference type="InterPro" id="IPR000847">
    <property type="entry name" value="LysR_HTH_N"/>
</dbReference>
<proteinExistence type="inferred from homology"/>
<dbReference type="Gene3D" id="3.40.190.290">
    <property type="match status" value="1"/>
</dbReference>